<keyword evidence="3" id="KW-1185">Reference proteome</keyword>
<feature type="region of interest" description="Disordered" evidence="1">
    <location>
        <begin position="40"/>
        <end position="72"/>
    </location>
</feature>
<protein>
    <submittedName>
        <fullName evidence="2">Uncharacterized protein</fullName>
    </submittedName>
</protein>
<proteinExistence type="predicted"/>
<dbReference type="Proteomes" id="UP000765509">
    <property type="component" value="Unassembled WGS sequence"/>
</dbReference>
<accession>A0A9Q3HMJ0</accession>
<evidence type="ECO:0000313" key="3">
    <source>
        <dbReference type="Proteomes" id="UP000765509"/>
    </source>
</evidence>
<gene>
    <name evidence="2" type="ORF">O181_049352</name>
</gene>
<evidence type="ECO:0000256" key="1">
    <source>
        <dbReference type="SAM" id="MobiDB-lite"/>
    </source>
</evidence>
<name>A0A9Q3HMJ0_9BASI</name>
<reference evidence="2" key="1">
    <citation type="submission" date="2021-03" db="EMBL/GenBank/DDBJ databases">
        <title>Draft genome sequence of rust myrtle Austropuccinia psidii MF-1, a brazilian biotype.</title>
        <authorList>
            <person name="Quecine M.C."/>
            <person name="Pachon D.M.R."/>
            <person name="Bonatelli M.L."/>
            <person name="Correr F.H."/>
            <person name="Franceschini L.M."/>
            <person name="Leite T.F."/>
            <person name="Margarido G.R.A."/>
            <person name="Almeida C.A."/>
            <person name="Ferrarezi J.A."/>
            <person name="Labate C.A."/>
        </authorList>
    </citation>
    <scope>NUCLEOTIDE SEQUENCE</scope>
    <source>
        <strain evidence="2">MF-1</strain>
    </source>
</reference>
<dbReference type="AlphaFoldDB" id="A0A9Q3HMJ0"/>
<dbReference type="EMBL" id="AVOT02021056">
    <property type="protein sequence ID" value="MBW0509637.1"/>
    <property type="molecule type" value="Genomic_DNA"/>
</dbReference>
<sequence length="99" mass="11011">MVGSFSNLEDSQNSCLPSEALTSTEVHPLSLAYFTLRTSQDINNPKQASRASSPNYHCRRRGMGSLSNTGLKAQERKITVFGGMERFQPRPREIHLGTN</sequence>
<evidence type="ECO:0000313" key="2">
    <source>
        <dbReference type="EMBL" id="MBW0509637.1"/>
    </source>
</evidence>
<comment type="caution">
    <text evidence="2">The sequence shown here is derived from an EMBL/GenBank/DDBJ whole genome shotgun (WGS) entry which is preliminary data.</text>
</comment>
<organism evidence="2 3">
    <name type="scientific">Austropuccinia psidii MF-1</name>
    <dbReference type="NCBI Taxonomy" id="1389203"/>
    <lineage>
        <taxon>Eukaryota</taxon>
        <taxon>Fungi</taxon>
        <taxon>Dikarya</taxon>
        <taxon>Basidiomycota</taxon>
        <taxon>Pucciniomycotina</taxon>
        <taxon>Pucciniomycetes</taxon>
        <taxon>Pucciniales</taxon>
        <taxon>Sphaerophragmiaceae</taxon>
        <taxon>Austropuccinia</taxon>
    </lineage>
</organism>
<feature type="compositionally biased region" description="Polar residues" evidence="1">
    <location>
        <begin position="40"/>
        <end position="55"/>
    </location>
</feature>